<feature type="compositionally biased region" description="Polar residues" evidence="1">
    <location>
        <begin position="35"/>
        <end position="44"/>
    </location>
</feature>
<reference evidence="2" key="2">
    <citation type="journal article" date="2024" name="Plant">
        <title>Genomic evolution and insights into agronomic trait innovations of Sesamum species.</title>
        <authorList>
            <person name="Miao H."/>
            <person name="Wang L."/>
            <person name="Qu L."/>
            <person name="Liu H."/>
            <person name="Sun Y."/>
            <person name="Le M."/>
            <person name="Wang Q."/>
            <person name="Wei S."/>
            <person name="Zheng Y."/>
            <person name="Lin W."/>
            <person name="Duan Y."/>
            <person name="Cao H."/>
            <person name="Xiong S."/>
            <person name="Wang X."/>
            <person name="Wei L."/>
            <person name="Li C."/>
            <person name="Ma Q."/>
            <person name="Ju M."/>
            <person name="Zhao R."/>
            <person name="Li G."/>
            <person name="Mu C."/>
            <person name="Tian Q."/>
            <person name="Mei H."/>
            <person name="Zhang T."/>
            <person name="Gao T."/>
            <person name="Zhang H."/>
        </authorList>
    </citation>
    <scope>NUCLEOTIDE SEQUENCE</scope>
    <source>
        <strain evidence="2">KEN1</strain>
    </source>
</reference>
<organism evidence="2">
    <name type="scientific">Sesamum latifolium</name>
    <dbReference type="NCBI Taxonomy" id="2727402"/>
    <lineage>
        <taxon>Eukaryota</taxon>
        <taxon>Viridiplantae</taxon>
        <taxon>Streptophyta</taxon>
        <taxon>Embryophyta</taxon>
        <taxon>Tracheophyta</taxon>
        <taxon>Spermatophyta</taxon>
        <taxon>Magnoliopsida</taxon>
        <taxon>eudicotyledons</taxon>
        <taxon>Gunneridae</taxon>
        <taxon>Pentapetalae</taxon>
        <taxon>asterids</taxon>
        <taxon>lamiids</taxon>
        <taxon>Lamiales</taxon>
        <taxon>Pedaliaceae</taxon>
        <taxon>Sesamum</taxon>
    </lineage>
</organism>
<proteinExistence type="predicted"/>
<feature type="compositionally biased region" description="Polar residues" evidence="1">
    <location>
        <begin position="1"/>
        <end position="11"/>
    </location>
</feature>
<evidence type="ECO:0000256" key="1">
    <source>
        <dbReference type="SAM" id="MobiDB-lite"/>
    </source>
</evidence>
<dbReference type="EMBL" id="JACGWN010000002">
    <property type="protein sequence ID" value="KAL0458620.1"/>
    <property type="molecule type" value="Genomic_DNA"/>
</dbReference>
<gene>
    <name evidence="2" type="ORF">Slati_0489200</name>
</gene>
<evidence type="ECO:0000313" key="2">
    <source>
        <dbReference type="EMBL" id="KAL0458620.1"/>
    </source>
</evidence>
<reference evidence="2" key="1">
    <citation type="submission" date="2020-06" db="EMBL/GenBank/DDBJ databases">
        <authorList>
            <person name="Li T."/>
            <person name="Hu X."/>
            <person name="Zhang T."/>
            <person name="Song X."/>
            <person name="Zhang H."/>
            <person name="Dai N."/>
            <person name="Sheng W."/>
            <person name="Hou X."/>
            <person name="Wei L."/>
        </authorList>
    </citation>
    <scope>NUCLEOTIDE SEQUENCE</scope>
    <source>
        <strain evidence="2">KEN1</strain>
        <tissue evidence="2">Leaf</tissue>
    </source>
</reference>
<dbReference type="AlphaFoldDB" id="A0AAW2XX89"/>
<accession>A0AAW2XX89</accession>
<protein>
    <submittedName>
        <fullName evidence="2">Uncharacterized protein</fullName>
    </submittedName>
</protein>
<sequence length="126" mass="13254">MKTPSNAPNKQKTGEAPAATTQALQVVPSVPLTPLSGTTTTAAPRSTDPAAKAPRITTTHDALPVEMWSPLSKLIQTWCYLGLMRTKDLPNNSMPGRRRSPSLVSPIRVSPKGIVGCPAPGDGSTR</sequence>
<feature type="region of interest" description="Disordered" evidence="1">
    <location>
        <begin position="87"/>
        <end position="126"/>
    </location>
</feature>
<comment type="caution">
    <text evidence="2">The sequence shown here is derived from an EMBL/GenBank/DDBJ whole genome shotgun (WGS) entry which is preliminary data.</text>
</comment>
<name>A0AAW2XX89_9LAMI</name>
<feature type="region of interest" description="Disordered" evidence="1">
    <location>
        <begin position="1"/>
        <end position="57"/>
    </location>
</feature>